<evidence type="ECO:0000313" key="3">
    <source>
        <dbReference type="Proteomes" id="UP000323000"/>
    </source>
</evidence>
<gene>
    <name evidence="2" type="ORF">EZV62_026315</name>
</gene>
<accession>A0A5C7GQE6</accession>
<reference evidence="3" key="1">
    <citation type="journal article" date="2019" name="Gigascience">
        <title>De novo genome assembly of the endangered Acer yangbiense, a plant species with extremely small populations endemic to Yunnan Province, China.</title>
        <authorList>
            <person name="Yang J."/>
            <person name="Wariss H.M."/>
            <person name="Tao L."/>
            <person name="Zhang R."/>
            <person name="Yun Q."/>
            <person name="Hollingsworth P."/>
            <person name="Dao Z."/>
            <person name="Luo G."/>
            <person name="Guo H."/>
            <person name="Ma Y."/>
            <person name="Sun W."/>
        </authorList>
    </citation>
    <scope>NUCLEOTIDE SEQUENCE [LARGE SCALE GENOMIC DNA]</scope>
    <source>
        <strain evidence="3">cv. Malutang</strain>
    </source>
</reference>
<comment type="caution">
    <text evidence="2">The sequence shown here is derived from an EMBL/GenBank/DDBJ whole genome shotgun (WGS) entry which is preliminary data.</text>
</comment>
<keyword evidence="3" id="KW-1185">Reference proteome</keyword>
<dbReference type="Proteomes" id="UP000323000">
    <property type="component" value="Chromosome 13"/>
</dbReference>
<feature type="region of interest" description="Disordered" evidence="1">
    <location>
        <begin position="1"/>
        <end position="27"/>
    </location>
</feature>
<dbReference type="AlphaFoldDB" id="A0A5C7GQE6"/>
<name>A0A5C7GQE6_9ROSI</name>
<protein>
    <submittedName>
        <fullName evidence="2">Uncharacterized protein</fullName>
    </submittedName>
</protein>
<dbReference type="EMBL" id="VAHF01000013">
    <property type="protein sequence ID" value="TXG47021.1"/>
    <property type="molecule type" value="Genomic_DNA"/>
</dbReference>
<organism evidence="2 3">
    <name type="scientific">Acer yangbiense</name>
    <dbReference type="NCBI Taxonomy" id="1000413"/>
    <lineage>
        <taxon>Eukaryota</taxon>
        <taxon>Viridiplantae</taxon>
        <taxon>Streptophyta</taxon>
        <taxon>Embryophyta</taxon>
        <taxon>Tracheophyta</taxon>
        <taxon>Spermatophyta</taxon>
        <taxon>Magnoliopsida</taxon>
        <taxon>eudicotyledons</taxon>
        <taxon>Gunneridae</taxon>
        <taxon>Pentapetalae</taxon>
        <taxon>rosids</taxon>
        <taxon>malvids</taxon>
        <taxon>Sapindales</taxon>
        <taxon>Sapindaceae</taxon>
        <taxon>Hippocastanoideae</taxon>
        <taxon>Acereae</taxon>
        <taxon>Acer</taxon>
    </lineage>
</organism>
<proteinExistence type="predicted"/>
<evidence type="ECO:0000256" key="1">
    <source>
        <dbReference type="SAM" id="MobiDB-lite"/>
    </source>
</evidence>
<evidence type="ECO:0000313" key="2">
    <source>
        <dbReference type="EMBL" id="TXG47021.1"/>
    </source>
</evidence>
<sequence length="113" mass="12662">MQAASGRQRRDDDDEEIKSLARKRERSKKLCKHLKPGALAHFRDTKIAVAARSQRNGLLKSLLTEPLCLLSEGETLPPNQMENVPCFCFEVQQRPSSSVSADKETRGDYACVC</sequence>